<dbReference type="STRING" id="572546.Arcpr_1766"/>
<evidence type="ECO:0000313" key="2">
    <source>
        <dbReference type="Proteomes" id="UP000001901"/>
    </source>
</evidence>
<dbReference type="EMBL" id="CP001857">
    <property type="protein sequence ID" value="ADB58810.1"/>
    <property type="molecule type" value="Genomic_DNA"/>
</dbReference>
<evidence type="ECO:0000313" key="1">
    <source>
        <dbReference type="EMBL" id="ADB58810.1"/>
    </source>
</evidence>
<name>D2RFB6_ARCPA</name>
<dbReference type="AlphaFoldDB" id="D2RFB6"/>
<proteinExistence type="predicted"/>
<dbReference type="HOGENOM" id="CLU_1811347_0_0_2"/>
<dbReference type="KEGG" id="apo:Arcpr_1766"/>
<gene>
    <name evidence="1" type="ordered locus">Arcpr_1766</name>
</gene>
<organism evidence="1 2">
    <name type="scientific">Archaeoglobus profundus (strain DSM 5631 / JCM 9629 / NBRC 100127 / Av18)</name>
    <dbReference type="NCBI Taxonomy" id="572546"/>
    <lineage>
        <taxon>Archaea</taxon>
        <taxon>Methanobacteriati</taxon>
        <taxon>Methanobacteriota</taxon>
        <taxon>Archaeoglobi</taxon>
        <taxon>Archaeoglobales</taxon>
        <taxon>Archaeoglobaceae</taxon>
        <taxon>Archaeoglobus</taxon>
    </lineage>
</organism>
<dbReference type="PaxDb" id="572546-Arcpr_1766"/>
<accession>D2RFB6</accession>
<keyword evidence="2" id="KW-1185">Reference proteome</keyword>
<protein>
    <submittedName>
        <fullName evidence="1">Uncharacterized protein</fullName>
    </submittedName>
</protein>
<reference evidence="1 2" key="1">
    <citation type="journal article" date="2010" name="Stand. Genomic Sci.">
        <title>Complete genome sequence of Archaeoglobus profundus type strain (AV18).</title>
        <authorList>
            <person name="von Jan M."/>
            <person name="Lapidus A."/>
            <person name="Del Rio T.G."/>
            <person name="Copeland A."/>
            <person name="Tice H."/>
            <person name="Cheng J.F."/>
            <person name="Lucas S."/>
            <person name="Chen F."/>
            <person name="Nolan M."/>
            <person name="Goodwin L."/>
            <person name="Han C."/>
            <person name="Pitluck S."/>
            <person name="Liolios K."/>
            <person name="Ivanova N."/>
            <person name="Mavromatis K."/>
            <person name="Ovchinnikova G."/>
            <person name="Chertkov O."/>
            <person name="Pati A."/>
            <person name="Chen A."/>
            <person name="Palaniappan K."/>
            <person name="Land M."/>
            <person name="Hauser L."/>
            <person name="Chang Y.J."/>
            <person name="Jeffries C.D."/>
            <person name="Saunders E."/>
            <person name="Brettin T."/>
            <person name="Detter J.C."/>
            <person name="Chain P."/>
            <person name="Eichinger K."/>
            <person name="Huber H."/>
            <person name="Spring S."/>
            <person name="Rohde M."/>
            <person name="Goker M."/>
            <person name="Wirth R."/>
            <person name="Woyke T."/>
            <person name="Bristow J."/>
            <person name="Eisen J.A."/>
            <person name="Markowitz V."/>
            <person name="Hugenholtz P."/>
            <person name="Kyrpides N.C."/>
            <person name="Klenk H.P."/>
        </authorList>
    </citation>
    <scope>NUCLEOTIDE SEQUENCE [LARGE SCALE GENOMIC DNA]</scope>
    <source>
        <strain evidence="2">DSM 5631 / JCM 9629 / NBRC 100127 / Av18</strain>
    </source>
</reference>
<sequence>MNDPRQKRIDYIAQEIRNCLFKINGTDIGGGLYFKLVPPLYFESNKLNFRFQDTGGSIVGCTILIHPSGRSSVPHDVDHLTQSLIICFEHPKISDPYPYKWESFVLEKDDHEKILYEKGVCESLKYAIFHFLKHIHSKLYHY</sequence>
<dbReference type="Proteomes" id="UP000001901">
    <property type="component" value="Chromosome"/>
</dbReference>